<evidence type="ECO:0000313" key="1">
    <source>
        <dbReference type="EMBL" id="MBC8592466.1"/>
    </source>
</evidence>
<keyword evidence="2" id="KW-1185">Reference proteome</keyword>
<organism evidence="1 2">
    <name type="scientific">Jilunia laotingensis</name>
    <dbReference type="NCBI Taxonomy" id="2763675"/>
    <lineage>
        <taxon>Bacteria</taxon>
        <taxon>Pseudomonadati</taxon>
        <taxon>Bacteroidota</taxon>
        <taxon>Bacteroidia</taxon>
        <taxon>Bacteroidales</taxon>
        <taxon>Bacteroidaceae</taxon>
        <taxon>Jilunia</taxon>
    </lineage>
</organism>
<sequence>MTNLYWPIYKKIEKEIVELSNHIHFDDNQLSVYSVKIVELLIRCVVEIEAISKDLYLKNGGAIPAGRVLYYDTDCLNLLEGIWELSKKQVIVSSANFYFQDNNNKILYPLRKANKRSTSGADWAKAYQAVKHNRSLNLSKGNIKHLLRASAALFLLNLYYRDDVFELSSNNTNTFTEKFSEIFDVKVHTWAGDSTGADSYVKKPDFEECVYLIKWANDYKNKFTEWASEQGRKLNEIIFSHPKVNQYINENLIEDGKIKEKEFASFIENRDYFKCFDMKKEYGSMIQSAGRHASEKLKFDFKRTPAQFEAVLNKNQKIYQNG</sequence>
<name>A0A926F0L6_9BACT</name>
<accession>A0A926F0L6</accession>
<dbReference type="EMBL" id="JACRTF010000001">
    <property type="protein sequence ID" value="MBC8592466.1"/>
    <property type="molecule type" value="Genomic_DNA"/>
</dbReference>
<dbReference type="AlphaFoldDB" id="A0A926F0L6"/>
<proteinExistence type="predicted"/>
<comment type="caution">
    <text evidence="1">The sequence shown here is derived from an EMBL/GenBank/DDBJ whole genome shotgun (WGS) entry which is preliminary data.</text>
</comment>
<reference evidence="1" key="1">
    <citation type="submission" date="2020-08" db="EMBL/GenBank/DDBJ databases">
        <title>Genome public.</title>
        <authorList>
            <person name="Liu C."/>
            <person name="Sun Q."/>
        </authorList>
    </citation>
    <scope>NUCLEOTIDE SEQUENCE</scope>
    <source>
        <strain evidence="1">N12</strain>
    </source>
</reference>
<gene>
    <name evidence="1" type="ORF">H8744_04245</name>
</gene>
<protein>
    <submittedName>
        <fullName evidence="1">Uncharacterized protein</fullName>
    </submittedName>
</protein>
<dbReference type="RefSeq" id="WP_117463638.1">
    <property type="nucleotide sequence ID" value="NZ_JACRTF010000001.1"/>
</dbReference>
<dbReference type="Proteomes" id="UP000651085">
    <property type="component" value="Unassembled WGS sequence"/>
</dbReference>
<evidence type="ECO:0000313" key="2">
    <source>
        <dbReference type="Proteomes" id="UP000651085"/>
    </source>
</evidence>